<protein>
    <submittedName>
        <fullName evidence="1">Uncharacterized protein</fullName>
    </submittedName>
</protein>
<feature type="non-terminal residue" evidence="1">
    <location>
        <position position="1"/>
    </location>
</feature>
<accession>A0A1D2AK04</accession>
<dbReference type="AlphaFoldDB" id="A0A1D2AK04"/>
<organism evidence="1">
    <name type="scientific">Ornithodoros brasiliensis</name>
    <name type="common">Mouro tick</name>
    <dbReference type="NCBI Taxonomy" id="888526"/>
    <lineage>
        <taxon>Eukaryota</taxon>
        <taxon>Metazoa</taxon>
        <taxon>Ecdysozoa</taxon>
        <taxon>Arthropoda</taxon>
        <taxon>Chelicerata</taxon>
        <taxon>Arachnida</taxon>
        <taxon>Acari</taxon>
        <taxon>Parasitiformes</taxon>
        <taxon>Ixodida</taxon>
        <taxon>Ixodoidea</taxon>
        <taxon>Argasidae</taxon>
        <taxon>Ornithodorinae</taxon>
        <taxon>Ornithodoros</taxon>
    </lineage>
</organism>
<proteinExistence type="predicted"/>
<sequence>ERFRYFLFFLFGGRISITNEYCPIKFRSKNCIDEYVKLNWGRDTFFARFARSSTMKGARRYRAGMLTKRWSTVINATRMECCLRQ</sequence>
<evidence type="ECO:0000313" key="1">
    <source>
        <dbReference type="EMBL" id="JAT79275.1"/>
    </source>
</evidence>
<reference evidence="1" key="1">
    <citation type="submission" date="2016-07" db="EMBL/GenBank/DDBJ databases">
        <title>Salivary Glands transcriptome analysis on engorged females of Ornithodoros brasiliensis (Acari:Argasidae).</title>
        <authorList>
            <person name="Simons S.M."/>
            <person name="Carvalho E."/>
            <person name="Junqueira-de-Azevedo I."/>
            <person name="Ho P.L."/>
            <person name="Giovanni D."/>
            <person name="Mendonca R."/>
            <person name="Onofrio V."/>
            <person name="Landulfo G."/>
            <person name="Ramirez D."/>
            <person name="Barros-Battesti D."/>
        </authorList>
    </citation>
    <scope>NUCLEOTIDE SEQUENCE</scope>
    <source>
        <strain evidence="1">Female</strain>
        <tissue evidence="1">Salivary gland</tissue>
    </source>
</reference>
<name>A0A1D2AK04_ORNBR</name>
<dbReference type="EMBL" id="GETE01000061">
    <property type="protein sequence ID" value="JAT79275.1"/>
    <property type="molecule type" value="Transcribed_RNA"/>
</dbReference>